<dbReference type="GO" id="GO:0001046">
    <property type="term" value="F:core promoter sequence-specific DNA binding"/>
    <property type="evidence" value="ECO:0007669"/>
    <property type="project" value="TreeGrafter"/>
</dbReference>
<dbReference type="InterPro" id="IPR001387">
    <property type="entry name" value="Cro/C1-type_HTH"/>
</dbReference>
<organism evidence="2 3">
    <name type="scientific">Sphingopyxis macrogoltabida</name>
    <name type="common">Sphingomonas macrogoltabidus</name>
    <dbReference type="NCBI Taxonomy" id="33050"/>
    <lineage>
        <taxon>Bacteria</taxon>
        <taxon>Pseudomonadati</taxon>
        <taxon>Pseudomonadota</taxon>
        <taxon>Alphaproteobacteria</taxon>
        <taxon>Sphingomonadales</taxon>
        <taxon>Sphingomonadaceae</taxon>
        <taxon>Sphingopyxis</taxon>
    </lineage>
</organism>
<keyword evidence="3" id="KW-1185">Reference proteome</keyword>
<feature type="domain" description="HTH cro/C1-type" evidence="1">
    <location>
        <begin position="62"/>
        <end position="114"/>
    </location>
</feature>
<dbReference type="PROSITE" id="PS50943">
    <property type="entry name" value="HTH_CROC1"/>
    <property type="match status" value="1"/>
</dbReference>
<proteinExistence type="predicted"/>
<dbReference type="AlphaFoldDB" id="A0AAC9FHG1"/>
<dbReference type="InterPro" id="IPR010982">
    <property type="entry name" value="Lambda_DNA-bd_dom_sf"/>
</dbReference>
<dbReference type="Gene3D" id="1.10.260.40">
    <property type="entry name" value="lambda repressor-like DNA-binding domains"/>
    <property type="match status" value="1"/>
</dbReference>
<protein>
    <submittedName>
        <fullName evidence="2">Transcriptional regulator</fullName>
    </submittedName>
</protein>
<dbReference type="KEGG" id="smaz:LH19_26195"/>
<geneLocation type="plasmid" evidence="2 3">
    <name>unnamed1</name>
</geneLocation>
<dbReference type="Proteomes" id="UP000076088">
    <property type="component" value="Plasmid unnamed1"/>
</dbReference>
<reference evidence="3" key="1">
    <citation type="submission" date="2015-11" db="EMBL/GenBank/DDBJ databases">
        <title>Complete genome sequence of a polyethylene-glycol degrader Sphingopyxis macrogoltabida 203N (NBRC 111659).</title>
        <authorList>
            <person name="Yoshiyuki O."/>
            <person name="Shouta N."/>
            <person name="Nagata Y."/>
            <person name="Numata M."/>
            <person name="Tsuchikane K."/>
            <person name="Hosoyama A."/>
            <person name="Yamazoe A."/>
            <person name="Tsuda M."/>
            <person name="Fujita N."/>
            <person name="Kawai F."/>
        </authorList>
    </citation>
    <scope>NUCLEOTIDE SEQUENCE [LARGE SCALE GENOMIC DNA]</scope>
    <source>
        <strain evidence="3">203N</strain>
        <plasmid evidence="3">unnamed1</plasmid>
    </source>
</reference>
<dbReference type="InterPro" id="IPR039060">
    <property type="entry name" value="Antitox_HigA"/>
</dbReference>
<name>A0AAC9FHG1_SPHMC</name>
<keyword evidence="2" id="KW-0614">Plasmid</keyword>
<dbReference type="EMBL" id="CP013345">
    <property type="protein sequence ID" value="AMU92531.1"/>
    <property type="molecule type" value="Genomic_DNA"/>
</dbReference>
<sequence>MDIRPIKNDEDHAEALEEMKGLWNAAEGSQDYDRLAIMITLVHDYEEHRWPIGKHLDPVQAIEAAMEAEGLNQSDLAALIGKSRATEILRRKRPLTLGMIRKLNKAWHIPAERLVQEYELSA</sequence>
<evidence type="ECO:0000313" key="3">
    <source>
        <dbReference type="Proteomes" id="UP000076088"/>
    </source>
</evidence>
<dbReference type="RefSeq" id="WP_054734448.1">
    <property type="nucleotide sequence ID" value="NZ_CP009430.1"/>
</dbReference>
<reference evidence="2 3" key="2">
    <citation type="journal article" date="2016" name="Genome Announc.">
        <title>Complete Genome Sequence of Sphingopyxis macrogoltabida Strain 203N (NBRC 111659), a Polyethylene Glycol Degrader.</title>
        <authorList>
            <person name="Ohtsubo Y."/>
            <person name="Nonoyama S."/>
            <person name="Nagata Y."/>
            <person name="Numata M."/>
            <person name="Tsuchikane K."/>
            <person name="Hosoyama A."/>
            <person name="Yamazoe A."/>
            <person name="Tsuda M."/>
            <person name="Fujita N."/>
            <person name="Kawai F."/>
        </authorList>
    </citation>
    <scope>NUCLEOTIDE SEQUENCE [LARGE SCALE GENOMIC DNA]</scope>
    <source>
        <strain evidence="2 3">203N</strain>
    </source>
</reference>
<evidence type="ECO:0000313" key="2">
    <source>
        <dbReference type="EMBL" id="AMU92531.1"/>
    </source>
</evidence>
<dbReference type="PANTHER" id="PTHR40455:SF1">
    <property type="entry name" value="ANTITOXIN HIGA"/>
    <property type="match status" value="1"/>
</dbReference>
<evidence type="ECO:0000259" key="1">
    <source>
        <dbReference type="PROSITE" id="PS50943"/>
    </source>
</evidence>
<gene>
    <name evidence="2" type="ORF">ATM17_30190</name>
</gene>
<dbReference type="SUPFAM" id="SSF47413">
    <property type="entry name" value="lambda repressor-like DNA-binding domains"/>
    <property type="match status" value="1"/>
</dbReference>
<dbReference type="GO" id="GO:0006355">
    <property type="term" value="P:regulation of DNA-templated transcription"/>
    <property type="evidence" value="ECO:0007669"/>
    <property type="project" value="InterPro"/>
</dbReference>
<dbReference type="PANTHER" id="PTHR40455">
    <property type="entry name" value="ANTITOXIN HIGA"/>
    <property type="match status" value="1"/>
</dbReference>
<accession>A0AAC9FHG1</accession>